<evidence type="ECO:0000313" key="1">
    <source>
        <dbReference type="EMBL" id="PRZ13253.1"/>
    </source>
</evidence>
<organism evidence="1 2">
    <name type="scientific">Laceyella sediminis</name>
    <dbReference type="NCBI Taxonomy" id="573074"/>
    <lineage>
        <taxon>Bacteria</taxon>
        <taxon>Bacillati</taxon>
        <taxon>Bacillota</taxon>
        <taxon>Bacilli</taxon>
        <taxon>Bacillales</taxon>
        <taxon>Thermoactinomycetaceae</taxon>
        <taxon>Laceyella</taxon>
    </lineage>
</organism>
<keyword evidence="2" id="KW-1185">Reference proteome</keyword>
<evidence type="ECO:0008006" key="3">
    <source>
        <dbReference type="Google" id="ProtNLM"/>
    </source>
</evidence>
<comment type="caution">
    <text evidence="1">The sequence shown here is derived from an EMBL/GenBank/DDBJ whole genome shotgun (WGS) entry which is preliminary data.</text>
</comment>
<evidence type="ECO:0000313" key="2">
    <source>
        <dbReference type="Proteomes" id="UP000238836"/>
    </source>
</evidence>
<name>A0ABX5EP62_9BACL</name>
<dbReference type="EMBL" id="PVTZ01000009">
    <property type="protein sequence ID" value="PRZ13253.1"/>
    <property type="molecule type" value="Genomic_DNA"/>
</dbReference>
<gene>
    <name evidence="1" type="ORF">CLV36_10962</name>
</gene>
<accession>A0ABX5EP62</accession>
<proteinExistence type="predicted"/>
<dbReference type="SUPFAM" id="SSF57716">
    <property type="entry name" value="Glucocorticoid receptor-like (DNA-binding domain)"/>
    <property type="match status" value="1"/>
</dbReference>
<dbReference type="Proteomes" id="UP000238836">
    <property type="component" value="Unassembled WGS sequence"/>
</dbReference>
<reference evidence="1 2" key="1">
    <citation type="submission" date="2018-03" db="EMBL/GenBank/DDBJ databases">
        <title>Genomic Encyclopedia of Archaeal and Bacterial Type Strains, Phase II (KMG-II): from individual species to whole genera.</title>
        <authorList>
            <person name="Goeker M."/>
        </authorList>
    </citation>
    <scope>NUCLEOTIDE SEQUENCE [LARGE SCALE GENOMIC DNA]</scope>
    <source>
        <strain evidence="1 2">RHA1</strain>
    </source>
</reference>
<sequence>MVANLLWNRKMGRDCVEDKCTCATCGAKSLYIQFFEIDGKYYCRICYTEKLMEEEQNRE</sequence>
<protein>
    <recommendedName>
        <fullName evidence="3">LIM zinc-binding domain-containing protein</fullName>
    </recommendedName>
</protein>